<keyword evidence="1" id="KW-0695">RNA-directed DNA polymerase</keyword>
<proteinExistence type="predicted"/>
<protein>
    <submittedName>
        <fullName evidence="1">RNA-directed DNA polymerase, eukaryota, reverse transcriptase zinc-binding domain protein</fullName>
    </submittedName>
</protein>
<dbReference type="PANTHER" id="PTHR33710:SF71">
    <property type="entry name" value="ENDONUCLEASE_EXONUCLEASE_PHOSPHATASE DOMAIN-CONTAINING PROTEIN"/>
    <property type="match status" value="1"/>
</dbReference>
<dbReference type="GO" id="GO:0003964">
    <property type="term" value="F:RNA-directed DNA polymerase activity"/>
    <property type="evidence" value="ECO:0007669"/>
    <property type="project" value="UniProtKB-KW"/>
</dbReference>
<comment type="caution">
    <text evidence="1">The sequence shown here is derived from an EMBL/GenBank/DDBJ whole genome shotgun (WGS) entry which is preliminary data.</text>
</comment>
<gene>
    <name evidence="1" type="ORF">Tci_020501</name>
</gene>
<evidence type="ECO:0000313" key="1">
    <source>
        <dbReference type="EMBL" id="GEU48523.1"/>
    </source>
</evidence>
<dbReference type="EMBL" id="BKCJ010002432">
    <property type="protein sequence ID" value="GEU48523.1"/>
    <property type="molecule type" value="Genomic_DNA"/>
</dbReference>
<reference evidence="1" key="1">
    <citation type="journal article" date="2019" name="Sci. Rep.">
        <title>Draft genome of Tanacetum cinerariifolium, the natural source of mosquito coil.</title>
        <authorList>
            <person name="Yamashiro T."/>
            <person name="Shiraishi A."/>
            <person name="Satake H."/>
            <person name="Nakayama K."/>
        </authorList>
    </citation>
    <scope>NUCLEOTIDE SEQUENCE</scope>
</reference>
<dbReference type="SUPFAM" id="SSF56219">
    <property type="entry name" value="DNase I-like"/>
    <property type="match status" value="1"/>
</dbReference>
<sequence length="580" mass="65513">MAAACIDTRATIDAGVIFRDYDRLWMIAVKAMEVSVKAIWKTLLKVILMRLRFRSFGCHLDVVVKKVVFASFFGFVMENNGGMNKREAFNMSVQYEHGDDLAVRMQRMKGNDGNAAAKPSRMSIRGLNNPNSRVGLKDTSSFTSSFDDSIVVPVPTGWTSYDQPSTMEPTSETPIVKSVDINSEPTSYAGATSASTKDQTKAEANFHSLVADKVFDGVNISIPRNIVDKGRSSFARCLIKINSESDLKDYIIIGIPDLEGPGFTKETIRDVYEWKPPRFVNKKHNNKRNSVINMLPKGGPVVKGRALLLTWFLMFSIASWNIRGLNRTPKQKEVRQVVNENLSVCAILESHVDVAAVYDICKKVCRRPWVLMGDLNAALNLENHLSAGCEPKVAMRDFKECVQAMEVSDINCTGLHFTWNKKSKGSNGILNNIDMIMGNLQFNDDFLGSFVIFQPYRILDHSLCVLRIPTVSKPKPKPFKFANFLLYKEGFREVVESGWNANIEGFAMYRVVKRLKGLRSLFRKLLHDHGNLHEQVNRIRIELDEAQKATDKDPSSSILCEEHAYYLLAFKEAQHDEERF</sequence>
<dbReference type="Gene3D" id="3.60.10.10">
    <property type="entry name" value="Endonuclease/exonuclease/phosphatase"/>
    <property type="match status" value="1"/>
</dbReference>
<dbReference type="InterPro" id="IPR036691">
    <property type="entry name" value="Endo/exonu/phosph_ase_sf"/>
</dbReference>
<accession>A0A6L2KGA5</accession>
<dbReference type="AlphaFoldDB" id="A0A6L2KGA5"/>
<dbReference type="PANTHER" id="PTHR33710">
    <property type="entry name" value="BNAC02G09200D PROTEIN"/>
    <property type="match status" value="1"/>
</dbReference>
<keyword evidence="1" id="KW-0548">Nucleotidyltransferase</keyword>
<organism evidence="1">
    <name type="scientific">Tanacetum cinerariifolium</name>
    <name type="common">Dalmatian daisy</name>
    <name type="synonym">Chrysanthemum cinerariifolium</name>
    <dbReference type="NCBI Taxonomy" id="118510"/>
    <lineage>
        <taxon>Eukaryota</taxon>
        <taxon>Viridiplantae</taxon>
        <taxon>Streptophyta</taxon>
        <taxon>Embryophyta</taxon>
        <taxon>Tracheophyta</taxon>
        <taxon>Spermatophyta</taxon>
        <taxon>Magnoliopsida</taxon>
        <taxon>eudicotyledons</taxon>
        <taxon>Gunneridae</taxon>
        <taxon>Pentapetalae</taxon>
        <taxon>asterids</taxon>
        <taxon>campanulids</taxon>
        <taxon>Asterales</taxon>
        <taxon>Asteraceae</taxon>
        <taxon>Asteroideae</taxon>
        <taxon>Anthemideae</taxon>
        <taxon>Anthemidinae</taxon>
        <taxon>Tanacetum</taxon>
    </lineage>
</organism>
<keyword evidence="1" id="KW-0808">Transferase</keyword>
<name>A0A6L2KGA5_TANCI</name>